<keyword evidence="2" id="KW-1185">Reference proteome</keyword>
<organism evidence="1 2">
    <name type="scientific">Helicobacter ibis</name>
    <dbReference type="NCBI Taxonomy" id="2962633"/>
    <lineage>
        <taxon>Bacteria</taxon>
        <taxon>Pseudomonadati</taxon>
        <taxon>Campylobacterota</taxon>
        <taxon>Epsilonproteobacteria</taxon>
        <taxon>Campylobacterales</taxon>
        <taxon>Helicobacteraceae</taxon>
        <taxon>Helicobacter</taxon>
    </lineage>
</organism>
<gene>
    <name evidence="1" type="ORF">PF021_05770</name>
</gene>
<evidence type="ECO:0000313" key="1">
    <source>
        <dbReference type="EMBL" id="MDA3969183.1"/>
    </source>
</evidence>
<dbReference type="EMBL" id="JAQHXR010000003">
    <property type="protein sequence ID" value="MDA3969183.1"/>
    <property type="molecule type" value="Genomic_DNA"/>
</dbReference>
<proteinExistence type="predicted"/>
<protein>
    <submittedName>
        <fullName evidence="1">Uncharacterized protein</fullName>
    </submittedName>
</protein>
<name>A0ABT4VG93_9HELI</name>
<accession>A0ABT4VG93</accession>
<comment type="caution">
    <text evidence="1">The sequence shown here is derived from an EMBL/GenBank/DDBJ whole genome shotgun (WGS) entry which is preliminary data.</text>
</comment>
<evidence type="ECO:0000313" key="2">
    <source>
        <dbReference type="Proteomes" id="UP001210261"/>
    </source>
</evidence>
<sequence>MTIISHESQEVLVDGIKASSLENLTLSIEHALLSNDIEPQRIFFLKVPETFKKFLYSKDWYWNGRKLVVYKDDF</sequence>
<dbReference type="Proteomes" id="UP001210261">
    <property type="component" value="Unassembled WGS sequence"/>
</dbReference>
<reference evidence="1 2" key="1">
    <citation type="submission" date="2023-01" db="EMBL/GenBank/DDBJ databases">
        <title>Description of Helicobacter ibis sp. nov. isolated from faecal droppings of black-faced ibis (Theristicus melanopis).</title>
        <authorList>
            <person name="Lopez-Cantillo M."/>
            <person name="Vidal-Veuthey B."/>
            <person name="Mella A."/>
            <person name="De La Haba R."/>
            <person name="Collado L."/>
        </authorList>
    </citation>
    <scope>NUCLEOTIDE SEQUENCE [LARGE SCALE GENOMIC DNA]</scope>
    <source>
        <strain evidence="1 2">A82</strain>
    </source>
</reference>
<dbReference type="RefSeq" id="WP_271021508.1">
    <property type="nucleotide sequence ID" value="NZ_JAQHXR010000003.1"/>
</dbReference>